<reference evidence="4 5" key="1">
    <citation type="submission" date="2023-12" db="EMBL/GenBank/DDBJ databases">
        <title>Baltic Sea Cyanobacteria.</title>
        <authorList>
            <person name="Delbaje E."/>
            <person name="Fewer D.P."/>
            <person name="Shishido T.K."/>
        </authorList>
    </citation>
    <scope>NUCLEOTIDE SEQUENCE [LARGE SCALE GENOMIC DNA]</scope>
    <source>
        <strain evidence="4 5">UHCC 0281</strain>
    </source>
</reference>
<dbReference type="SUPFAM" id="SSF55729">
    <property type="entry name" value="Acyl-CoA N-acyltransferases (Nat)"/>
    <property type="match status" value="1"/>
</dbReference>
<comment type="caution">
    <text evidence="4">The sequence shown here is derived from an EMBL/GenBank/DDBJ whole genome shotgun (WGS) entry which is preliminary data.</text>
</comment>
<dbReference type="Pfam" id="PF00583">
    <property type="entry name" value="Acetyltransf_1"/>
    <property type="match status" value="1"/>
</dbReference>
<gene>
    <name evidence="4" type="ORF">VB739_15325</name>
</gene>
<feature type="domain" description="N-acetyltransferase" evidence="3">
    <location>
        <begin position="6"/>
        <end position="162"/>
    </location>
</feature>
<keyword evidence="2" id="KW-0012">Acyltransferase</keyword>
<dbReference type="RefSeq" id="WP_323357884.1">
    <property type="nucleotide sequence ID" value="NZ_JAYGHY010000079.1"/>
</dbReference>
<proteinExistence type="predicted"/>
<name>A0ABU5SZH2_9CYAN</name>
<accession>A0ABU5SZH2</accession>
<organism evidence="4 5">
    <name type="scientific">Cyanobium gracile UHCC 0281</name>
    <dbReference type="NCBI Taxonomy" id="3110309"/>
    <lineage>
        <taxon>Bacteria</taxon>
        <taxon>Bacillati</taxon>
        <taxon>Cyanobacteriota</taxon>
        <taxon>Cyanophyceae</taxon>
        <taxon>Synechococcales</taxon>
        <taxon>Prochlorococcaceae</taxon>
        <taxon>Cyanobium</taxon>
    </lineage>
</organism>
<dbReference type="InterPro" id="IPR050832">
    <property type="entry name" value="Bact_Acetyltransf"/>
</dbReference>
<dbReference type="PANTHER" id="PTHR43877:SF1">
    <property type="entry name" value="ACETYLTRANSFERASE"/>
    <property type="match status" value="1"/>
</dbReference>
<evidence type="ECO:0000313" key="4">
    <source>
        <dbReference type="EMBL" id="MEA5443929.1"/>
    </source>
</evidence>
<dbReference type="EMBL" id="JAYGHY010000079">
    <property type="protein sequence ID" value="MEA5443929.1"/>
    <property type="molecule type" value="Genomic_DNA"/>
</dbReference>
<evidence type="ECO:0000256" key="2">
    <source>
        <dbReference type="ARBA" id="ARBA00023315"/>
    </source>
</evidence>
<dbReference type="Proteomes" id="UP001302329">
    <property type="component" value="Unassembled WGS sequence"/>
</dbReference>
<dbReference type="Gene3D" id="3.40.630.30">
    <property type="match status" value="1"/>
</dbReference>
<dbReference type="PROSITE" id="PS51186">
    <property type="entry name" value="GNAT"/>
    <property type="match status" value="1"/>
</dbReference>
<sequence length="162" mass="17566">MNEPPLTVRRAKDTDLMVLARFGFALGQLHVGFDGERFAVPPGGEGAYAAFFQAELQRPEVVLLIAEAGSQPVGYAFVRMEPMSLVELRRAGAWLHDLYVDPQARSGGIGRRLLEAAKEAALDLGSSSLMLSASTHNAAARQLFERAGLRPTMVEMRIELGA</sequence>
<keyword evidence="1" id="KW-0808">Transferase</keyword>
<dbReference type="InterPro" id="IPR000182">
    <property type="entry name" value="GNAT_dom"/>
</dbReference>
<evidence type="ECO:0000259" key="3">
    <source>
        <dbReference type="PROSITE" id="PS51186"/>
    </source>
</evidence>
<dbReference type="PANTHER" id="PTHR43877">
    <property type="entry name" value="AMINOALKYLPHOSPHONATE N-ACETYLTRANSFERASE-RELATED-RELATED"/>
    <property type="match status" value="1"/>
</dbReference>
<dbReference type="InterPro" id="IPR016181">
    <property type="entry name" value="Acyl_CoA_acyltransferase"/>
</dbReference>
<evidence type="ECO:0000256" key="1">
    <source>
        <dbReference type="ARBA" id="ARBA00022679"/>
    </source>
</evidence>
<dbReference type="CDD" id="cd04301">
    <property type="entry name" value="NAT_SF"/>
    <property type="match status" value="1"/>
</dbReference>
<protein>
    <submittedName>
        <fullName evidence="4">GNAT family N-acetyltransferase</fullName>
    </submittedName>
</protein>
<evidence type="ECO:0000313" key="5">
    <source>
        <dbReference type="Proteomes" id="UP001302329"/>
    </source>
</evidence>
<keyword evidence="5" id="KW-1185">Reference proteome</keyword>